<reference evidence="2" key="1">
    <citation type="submission" date="2011-11" db="EMBL/GenBank/DDBJ databases">
        <title>Escape from toxin-antitoxin mediated abortive infection can occur by recombination within a generalized transducing phage of Pectobacterium atrosepticum.</title>
        <authorList>
            <person name="Blower T.R."/>
            <person name="Evans T.J."/>
            <person name="Przybilski R."/>
            <person name="Fineran P.C."/>
            <person name="Salmond G.P.C."/>
        </authorList>
    </citation>
    <scope>NUCLEOTIDE SEQUENCE [LARGE SCALE GENOMIC DNA]</scope>
</reference>
<evidence type="ECO:0000313" key="2">
    <source>
        <dbReference type="Proteomes" id="UP000010999"/>
    </source>
</evidence>
<dbReference type="RefSeq" id="YP_007392516.1">
    <property type="nucleotide sequence ID" value="NC_020201.1"/>
</dbReference>
<name>K9L521_9CAUD</name>
<evidence type="ECO:0000313" key="1">
    <source>
        <dbReference type="EMBL" id="AEZ66220.1"/>
    </source>
</evidence>
<reference evidence="1 2" key="2">
    <citation type="journal article" date="2012" name="PLoS Genet.">
        <title>Viral evasion of a bacterial suicide system by RNA-based molecular mimicry enables infectious altruism.</title>
        <authorList>
            <person name="Blower T.R."/>
            <person name="Evans T.J."/>
            <person name="Przybilski R."/>
            <person name="Fineran P.C."/>
            <person name="Salmond G.P."/>
        </authorList>
    </citation>
    <scope>NUCLEOTIDE SEQUENCE [LARGE SCALE GENOMIC DNA]</scope>
</reference>
<organism evidence="1 2">
    <name type="scientific">Pectobacterium phage phiTE</name>
    <dbReference type="NCBI Taxonomy" id="1116482"/>
    <lineage>
        <taxon>Viruses</taxon>
        <taxon>Duplodnaviria</taxon>
        <taxon>Heunggongvirae</taxon>
        <taxon>Uroviricota</taxon>
        <taxon>Caudoviricetes</taxon>
        <taxon>Vequintavirinae</taxon>
        <taxon>Certrevirus</taxon>
        <taxon>Certrevirus phiTE</taxon>
    </lineage>
</organism>
<proteinExistence type="predicted"/>
<sequence>MYFDKGHCCVCREAMDELEMIDQLKIIEDQFQNARNAVYKAMPKTNPALIDAFVDRKAAQLKKDLKFWNDCGSIVPHSLDKTGLELRGPRYVKGDYDE</sequence>
<accession>K9L521</accession>
<protein>
    <submittedName>
        <fullName evidence="1">Uncharacterized protein</fullName>
    </submittedName>
</protein>
<dbReference type="GeneID" id="14515249"/>
<dbReference type="Proteomes" id="UP000010999">
    <property type="component" value="Segment"/>
</dbReference>
<gene>
    <name evidence="1" type="ORF">phiTE_054</name>
</gene>
<dbReference type="EMBL" id="JQ015307">
    <property type="protein sequence ID" value="AEZ66220.1"/>
    <property type="molecule type" value="Genomic_DNA"/>
</dbReference>
<dbReference type="KEGG" id="vg:14515249"/>
<keyword evidence="2" id="KW-1185">Reference proteome</keyword>